<organism evidence="1 2">
    <name type="scientific">Macrosiphum euphorbiae</name>
    <name type="common">potato aphid</name>
    <dbReference type="NCBI Taxonomy" id="13131"/>
    <lineage>
        <taxon>Eukaryota</taxon>
        <taxon>Metazoa</taxon>
        <taxon>Ecdysozoa</taxon>
        <taxon>Arthropoda</taxon>
        <taxon>Hexapoda</taxon>
        <taxon>Insecta</taxon>
        <taxon>Pterygota</taxon>
        <taxon>Neoptera</taxon>
        <taxon>Paraneoptera</taxon>
        <taxon>Hemiptera</taxon>
        <taxon>Sternorrhyncha</taxon>
        <taxon>Aphidomorpha</taxon>
        <taxon>Aphidoidea</taxon>
        <taxon>Aphididae</taxon>
        <taxon>Macrosiphini</taxon>
        <taxon>Macrosiphum</taxon>
    </lineage>
</organism>
<proteinExistence type="predicted"/>
<dbReference type="Proteomes" id="UP001160148">
    <property type="component" value="Unassembled WGS sequence"/>
</dbReference>
<evidence type="ECO:0000313" key="2">
    <source>
        <dbReference type="Proteomes" id="UP001160148"/>
    </source>
</evidence>
<sequence length="193" mass="20366">MGAGRLQQSAAGTWWCGSCSGDARTATAVVVAGATTDTGMAGGGYGTTTGAWTAVDVVGRPPPHDGDAWTTRGDYEDFFVREYIIIYLLENSLSHVRRNNIVVGTYCETGVVLQAHAAGKKHARAIGRTCTYCSVASHNIVALDRLCCFRPAAAERKSHRYDTILGGLLLSFDGRRLVGVAGGGGRQLITGDN</sequence>
<reference evidence="1 2" key="1">
    <citation type="submission" date="2023-01" db="EMBL/GenBank/DDBJ databases">
        <authorList>
            <person name="Whitehead M."/>
        </authorList>
    </citation>
    <scope>NUCLEOTIDE SEQUENCE [LARGE SCALE GENOMIC DNA]</scope>
</reference>
<comment type="caution">
    <text evidence="1">The sequence shown here is derived from an EMBL/GenBank/DDBJ whole genome shotgun (WGS) entry which is preliminary data.</text>
</comment>
<gene>
    <name evidence="1" type="ORF">MEUPH1_LOCUS17244</name>
</gene>
<evidence type="ECO:0000313" key="1">
    <source>
        <dbReference type="EMBL" id="CAI6362141.1"/>
    </source>
</evidence>
<name>A0AAV0X365_9HEMI</name>
<keyword evidence="2" id="KW-1185">Reference proteome</keyword>
<dbReference type="EMBL" id="CARXXK010000003">
    <property type="protein sequence ID" value="CAI6362141.1"/>
    <property type="molecule type" value="Genomic_DNA"/>
</dbReference>
<protein>
    <submittedName>
        <fullName evidence="1">Uncharacterized protein</fullName>
    </submittedName>
</protein>
<accession>A0AAV0X365</accession>
<dbReference type="AlphaFoldDB" id="A0AAV0X365"/>